<proteinExistence type="predicted"/>
<gene>
    <name evidence="2" type="ORF">ABFB10_02250</name>
</gene>
<evidence type="ECO:0000313" key="2">
    <source>
        <dbReference type="EMBL" id="MEN9060034.1"/>
    </source>
</evidence>
<comment type="caution">
    <text evidence="2">The sequence shown here is derived from an EMBL/GenBank/DDBJ whole genome shotgun (WGS) entry which is preliminary data.</text>
</comment>
<sequence length="232" mass="25904">MNDMTPAAGHNRPPDPLNEALAPYGDFITEAEGWLDGEPVKDEAAMNAVDALAKEIKAAKKDVTAAQKSESAPLHDAWKEALNRYKPTLDDLDRISKGLAALVGGFKRKLAEEKRAAERKAWEEAEAKRRAAEEADRKADTANIEEQRAAEEARREAMEAEKAAQAARKDAGAVKGLRKVTRYEITDHKDALHDIARHDRDAITAFIEEYVRKNHKARPITGVRVWEEREAF</sequence>
<feature type="region of interest" description="Disordered" evidence="1">
    <location>
        <begin position="1"/>
        <end position="21"/>
    </location>
</feature>
<protein>
    <submittedName>
        <fullName evidence="2">Uncharacterized protein</fullName>
    </submittedName>
</protein>
<dbReference type="Proteomes" id="UP001428774">
    <property type="component" value="Unassembled WGS sequence"/>
</dbReference>
<dbReference type="AlphaFoldDB" id="A0AAW9SG49"/>
<organism evidence="2 3">
    <name type="scientific">Ponticoccus litoralis</name>
    <dbReference type="NCBI Taxonomy" id="422297"/>
    <lineage>
        <taxon>Bacteria</taxon>
        <taxon>Pseudomonadati</taxon>
        <taxon>Pseudomonadota</taxon>
        <taxon>Alphaproteobacteria</taxon>
        <taxon>Rhodobacterales</taxon>
        <taxon>Roseobacteraceae</taxon>
        <taxon>Ponticoccus</taxon>
    </lineage>
</organism>
<evidence type="ECO:0000256" key="1">
    <source>
        <dbReference type="SAM" id="MobiDB-lite"/>
    </source>
</evidence>
<dbReference type="RefSeq" id="WP_347165183.1">
    <property type="nucleotide sequence ID" value="NZ_JBDNCH010000002.1"/>
</dbReference>
<accession>A0AAW9SG49</accession>
<dbReference type="EMBL" id="JBDNCH010000002">
    <property type="protein sequence ID" value="MEN9060034.1"/>
    <property type="molecule type" value="Genomic_DNA"/>
</dbReference>
<evidence type="ECO:0000313" key="3">
    <source>
        <dbReference type="Proteomes" id="UP001428774"/>
    </source>
</evidence>
<feature type="region of interest" description="Disordered" evidence="1">
    <location>
        <begin position="126"/>
        <end position="172"/>
    </location>
</feature>
<reference evidence="2 3" key="1">
    <citation type="submission" date="2024-05" db="EMBL/GenBank/DDBJ databases">
        <title>Genome sequence of Ponticoccus litoralis KCCM 90028.</title>
        <authorList>
            <person name="Kim J.M."/>
            <person name="Lee J.K."/>
            <person name="Choi B.J."/>
            <person name="Bayburt H."/>
            <person name="Baek J.H."/>
            <person name="Jeon C.O."/>
        </authorList>
    </citation>
    <scope>NUCLEOTIDE SEQUENCE [LARGE SCALE GENOMIC DNA]</scope>
    <source>
        <strain evidence="2 3">KCCM 90028</strain>
    </source>
</reference>
<name>A0AAW9SG49_9RHOB</name>
<keyword evidence="3" id="KW-1185">Reference proteome</keyword>